<feature type="compositionally biased region" description="Polar residues" evidence="2">
    <location>
        <begin position="386"/>
        <end position="446"/>
    </location>
</feature>
<keyword evidence="5" id="KW-1185">Reference proteome</keyword>
<evidence type="ECO:0000259" key="3">
    <source>
        <dbReference type="Pfam" id="PF01926"/>
    </source>
</evidence>
<evidence type="ECO:0000256" key="1">
    <source>
        <dbReference type="SAM" id="Coils"/>
    </source>
</evidence>
<feature type="compositionally biased region" description="Basic and acidic residues" evidence="2">
    <location>
        <begin position="778"/>
        <end position="792"/>
    </location>
</feature>
<feature type="compositionally biased region" description="Basic and acidic residues" evidence="2">
    <location>
        <begin position="550"/>
        <end position="559"/>
    </location>
</feature>
<feature type="compositionally biased region" description="Polar residues" evidence="2">
    <location>
        <begin position="1099"/>
        <end position="1108"/>
    </location>
</feature>
<feature type="compositionally biased region" description="Polar residues" evidence="2">
    <location>
        <begin position="685"/>
        <end position="696"/>
    </location>
</feature>
<dbReference type="RefSeq" id="XP_043006706.1">
    <property type="nucleotide sequence ID" value="XM_043156891.1"/>
</dbReference>
<evidence type="ECO:0000313" key="5">
    <source>
        <dbReference type="Proteomes" id="UP001049176"/>
    </source>
</evidence>
<feature type="compositionally biased region" description="Basic and acidic residues" evidence="2">
    <location>
        <begin position="611"/>
        <end position="622"/>
    </location>
</feature>
<evidence type="ECO:0000256" key="2">
    <source>
        <dbReference type="SAM" id="MobiDB-lite"/>
    </source>
</evidence>
<feature type="compositionally biased region" description="Basic and acidic residues" evidence="2">
    <location>
        <begin position="864"/>
        <end position="875"/>
    </location>
</feature>
<sequence length="1325" mass="142284">MPTETRTLKQEKNSSESKLRIFETKPKSTKTMKVMLVGGTGTGKTTFINKASGGSLSVGKGLQSCTHDVAETLPFLLDDDREVILVDTPGLDDTTRSDNEILSVIADYLTNIYSDKTVLSGILYLHRINDVRMSGSSTRNLKMFMKLCGDKQLRNVFIVTTRWAEVDSTLAESREKQLRELFFKPVLAQGAMLTRHNNTRDEARRILRQLLDEARKSPPLPLRIQMEMVDSRKPFMATDVGRELLGEELDKYNRELNQLDKDLADVVQDQDSVAIEELSNERDRIIEKLAEISQASDIENLAKSLQVPVSEEQESSLKPRHKLKLGQPWKSMVGKFHKPTKGDRGAANLSSKSSKQISLGLNRTESTRDDGKQCLDTLQTSFVDVSTAFDPSSSGPHTSGTAHPSTPNTVMGQSGQAYPTGQPTFPHSASNTVTSAPSHSQKTSKLPGSPLERSGDNGRRSNLQPAPHSNREVSTYGDQANSKLNSSSNVAARNGEQSKAVALTQGGSHLQYTSAHSAAHNTSASSTSSTAIRKVQDCSVGVGGSTSNVKTHEEQEVKTKTGSQRSSEVVGIGPCQALVTAPTLSIGAPSSVHATSAPTNQLSKHNQTGSHLEEEQAVEGRHQHGLVTQPSGLRESTPPLVPVGDRLRTYPLRSTPKGKADEGGELQELQQPKQPQSLPHDDRASNSYHRPSSPTSGDKVGSQPPKKSQANDIVSGKAMPHVHPPPFAQDHKQYFLQGHATDASRGPPNTAQGQREAPVRAGGPYLSSSKPGADTTEEVYHEETPLQHENRRQSSSPVPFPATETPHDTTQSSQTNSTLNLNAGSGEGLHNSLSSFNPSPTSTIRERGKQTHEESGGPSMELFESDHFPSKDHSDSPLGSSLRGDNLDVDSTIERSFEAMSDTNAKGFNESGSNVTSQATTPGFYTPQDNEATPTATPATQLSVCSLAGSESYSQVQLDRGAVQSSENSTVAHSAPSSGDVAPKDAHSDTLGVQVTDHAIAAPHTVSNPRLTGSTEENTRPADDRAPNHHRPPVNQMAADVPSGQERESTSLVDMEGDDRSNTSTLVSDEPPPARSDVAMKDDLKPTISDASPPDTKSETGNSSTSKKSWVGSWFYGGSATTQTPPESVSKTSSRSQAKTSEAPRPQSEPDISAPRGSPLTGNVTTGISHNRNPSRAQVERASSDPELSSRRAEANANASRKLPSGAFSKGEILEPIVSASSIQVYPPNTVQKDNVQPANDGSVVEAADDEKSAIPRALSILQSFLSKNFVGVSSDLKRGAIPKDKDLDDAILIRDDLLSIVDALEVQISRPQKSTRIPGSFNDK</sequence>
<feature type="region of interest" description="Disordered" evidence="2">
    <location>
        <begin position="386"/>
        <end position="497"/>
    </location>
</feature>
<dbReference type="Pfam" id="PF01926">
    <property type="entry name" value="MMR_HSR1"/>
    <property type="match status" value="1"/>
</dbReference>
<feature type="compositionally biased region" description="Polar residues" evidence="2">
    <location>
        <begin position="950"/>
        <end position="977"/>
    </location>
</feature>
<feature type="region of interest" description="Disordered" evidence="2">
    <location>
        <begin position="950"/>
        <end position="1204"/>
    </location>
</feature>
<dbReference type="SUPFAM" id="SSF52540">
    <property type="entry name" value="P-loop containing nucleoside triphosphate hydrolases"/>
    <property type="match status" value="1"/>
</dbReference>
<feature type="compositionally biased region" description="Polar residues" evidence="2">
    <location>
        <begin position="1160"/>
        <end position="1176"/>
    </location>
</feature>
<keyword evidence="1" id="KW-0175">Coiled coil</keyword>
<feature type="region of interest" description="Disordered" evidence="2">
    <location>
        <begin position="540"/>
        <end position="569"/>
    </location>
</feature>
<feature type="compositionally biased region" description="Polar residues" evidence="2">
    <location>
        <begin position="1119"/>
        <end position="1140"/>
    </location>
</feature>
<feature type="compositionally biased region" description="Polar residues" evidence="2">
    <location>
        <begin position="348"/>
        <end position="364"/>
    </location>
</feature>
<feature type="region of interest" description="Disordered" evidence="2">
    <location>
        <begin position="333"/>
        <end position="371"/>
    </location>
</feature>
<dbReference type="OrthoDB" id="8954335at2759"/>
<feature type="region of interest" description="Disordered" evidence="2">
    <location>
        <begin position="590"/>
        <end position="936"/>
    </location>
</feature>
<feature type="compositionally biased region" description="Polar residues" evidence="2">
    <location>
        <begin position="901"/>
        <end position="936"/>
    </location>
</feature>
<feature type="compositionally biased region" description="Low complexity" evidence="2">
    <location>
        <begin position="513"/>
        <end position="531"/>
    </location>
</feature>
<dbReference type="Proteomes" id="UP001049176">
    <property type="component" value="Chromosome 7"/>
</dbReference>
<dbReference type="GeneID" id="66080911"/>
<comment type="caution">
    <text evidence="4">The sequence shown here is derived from an EMBL/GenBank/DDBJ whole genome shotgun (WGS) entry which is preliminary data.</text>
</comment>
<reference evidence="4" key="1">
    <citation type="journal article" date="2021" name="Genome Biol. Evol.">
        <title>The assembled and annotated genome of the fairy-ring fungus Marasmius oreades.</title>
        <authorList>
            <person name="Hiltunen M."/>
            <person name="Ament-Velasquez S.L."/>
            <person name="Johannesson H."/>
        </authorList>
    </citation>
    <scope>NUCLEOTIDE SEQUENCE</scope>
    <source>
        <strain evidence="4">03SP1</strain>
    </source>
</reference>
<dbReference type="InterPro" id="IPR027417">
    <property type="entry name" value="P-loop_NTPase"/>
</dbReference>
<feature type="compositionally biased region" description="Basic and acidic residues" evidence="2">
    <location>
        <begin position="844"/>
        <end position="855"/>
    </location>
</feature>
<feature type="region of interest" description="Disordered" evidence="2">
    <location>
        <begin position="513"/>
        <end position="532"/>
    </location>
</feature>
<feature type="domain" description="G" evidence="3">
    <location>
        <begin position="33"/>
        <end position="112"/>
    </location>
</feature>
<dbReference type="GO" id="GO:0005525">
    <property type="term" value="F:GTP binding"/>
    <property type="evidence" value="ECO:0007669"/>
    <property type="project" value="InterPro"/>
</dbReference>
<feature type="compositionally biased region" description="Basic and acidic residues" evidence="2">
    <location>
        <begin position="1178"/>
        <end position="1194"/>
    </location>
</feature>
<feature type="compositionally biased region" description="Low complexity" evidence="2">
    <location>
        <begin position="809"/>
        <end position="822"/>
    </location>
</feature>
<feature type="coiled-coil region" evidence="1">
    <location>
        <begin position="242"/>
        <end position="295"/>
    </location>
</feature>
<protein>
    <recommendedName>
        <fullName evidence="3">G domain-containing protein</fullName>
    </recommendedName>
</protein>
<feature type="compositionally biased region" description="Polar residues" evidence="2">
    <location>
        <begin position="1005"/>
        <end position="1016"/>
    </location>
</feature>
<dbReference type="KEGG" id="more:E1B28_011836"/>
<name>A0A9P7RUX4_9AGAR</name>
<feature type="compositionally biased region" description="Polar residues" evidence="2">
    <location>
        <begin position="472"/>
        <end position="497"/>
    </location>
</feature>
<dbReference type="InterPro" id="IPR006073">
    <property type="entry name" value="GTP-bd"/>
</dbReference>
<feature type="compositionally biased region" description="Low complexity" evidence="2">
    <location>
        <begin position="666"/>
        <end position="678"/>
    </location>
</feature>
<feature type="compositionally biased region" description="Polar residues" evidence="2">
    <location>
        <begin position="831"/>
        <end position="843"/>
    </location>
</feature>
<evidence type="ECO:0000313" key="4">
    <source>
        <dbReference type="EMBL" id="KAG7090236.1"/>
    </source>
</evidence>
<feature type="compositionally biased region" description="Polar residues" evidence="2">
    <location>
        <begin position="592"/>
        <end position="610"/>
    </location>
</feature>
<organism evidence="4 5">
    <name type="scientific">Marasmius oreades</name>
    <name type="common">fairy-ring Marasmius</name>
    <dbReference type="NCBI Taxonomy" id="181124"/>
    <lineage>
        <taxon>Eukaryota</taxon>
        <taxon>Fungi</taxon>
        <taxon>Dikarya</taxon>
        <taxon>Basidiomycota</taxon>
        <taxon>Agaricomycotina</taxon>
        <taxon>Agaricomycetes</taxon>
        <taxon>Agaricomycetidae</taxon>
        <taxon>Agaricales</taxon>
        <taxon>Marasmiineae</taxon>
        <taxon>Marasmiaceae</taxon>
        <taxon>Marasmius</taxon>
    </lineage>
</organism>
<proteinExistence type="predicted"/>
<accession>A0A9P7RUX4</accession>
<dbReference type="Gene3D" id="3.40.50.300">
    <property type="entry name" value="P-loop containing nucleotide triphosphate hydrolases"/>
    <property type="match status" value="1"/>
</dbReference>
<gene>
    <name evidence="4" type="ORF">E1B28_011836</name>
</gene>
<feature type="compositionally biased region" description="Basic and acidic residues" evidence="2">
    <location>
        <begin position="1017"/>
        <end position="1027"/>
    </location>
</feature>
<dbReference type="EMBL" id="CM032187">
    <property type="protein sequence ID" value="KAG7090236.1"/>
    <property type="molecule type" value="Genomic_DNA"/>
</dbReference>